<evidence type="ECO:0000313" key="2">
    <source>
        <dbReference type="Proteomes" id="UP000011713"/>
    </source>
</evidence>
<reference evidence="1" key="2">
    <citation type="submission" date="2015-06" db="UniProtKB">
        <authorList>
            <consortium name="EnsemblProtists"/>
        </authorList>
    </citation>
    <scope>IDENTIFICATION</scope>
    <source>
        <strain evidence="1">Emoy2</strain>
    </source>
</reference>
<dbReference type="InParanoid" id="M4BUZ3"/>
<dbReference type="EMBL" id="JH597958">
    <property type="status" value="NOT_ANNOTATED_CDS"/>
    <property type="molecule type" value="Genomic_DNA"/>
</dbReference>
<dbReference type="VEuPathDB" id="FungiDB:HpaG810333"/>
<evidence type="ECO:0000313" key="1">
    <source>
        <dbReference type="EnsemblProtists" id="HpaP810333"/>
    </source>
</evidence>
<proteinExistence type="predicted"/>
<accession>M4BUZ3</accession>
<name>M4BUZ3_HYAAE</name>
<dbReference type="AlphaFoldDB" id="M4BUZ3"/>
<organism evidence="1 2">
    <name type="scientific">Hyaloperonospora arabidopsidis (strain Emoy2)</name>
    <name type="common">Downy mildew agent</name>
    <name type="synonym">Peronospora arabidopsidis</name>
    <dbReference type="NCBI Taxonomy" id="559515"/>
    <lineage>
        <taxon>Eukaryota</taxon>
        <taxon>Sar</taxon>
        <taxon>Stramenopiles</taxon>
        <taxon>Oomycota</taxon>
        <taxon>Peronosporomycetes</taxon>
        <taxon>Peronosporales</taxon>
        <taxon>Peronosporaceae</taxon>
        <taxon>Hyaloperonospora</taxon>
    </lineage>
</organism>
<reference evidence="2" key="1">
    <citation type="journal article" date="2010" name="Science">
        <title>Signatures of adaptation to obligate biotrophy in the Hyaloperonospora arabidopsidis genome.</title>
        <authorList>
            <person name="Baxter L."/>
            <person name="Tripathy S."/>
            <person name="Ishaque N."/>
            <person name="Boot N."/>
            <person name="Cabral A."/>
            <person name="Kemen E."/>
            <person name="Thines M."/>
            <person name="Ah-Fong A."/>
            <person name="Anderson R."/>
            <person name="Badejoko W."/>
            <person name="Bittner-Eddy P."/>
            <person name="Boore J.L."/>
            <person name="Chibucos M.C."/>
            <person name="Coates M."/>
            <person name="Dehal P."/>
            <person name="Delehaunty K."/>
            <person name="Dong S."/>
            <person name="Downton P."/>
            <person name="Dumas B."/>
            <person name="Fabro G."/>
            <person name="Fronick C."/>
            <person name="Fuerstenberg S.I."/>
            <person name="Fulton L."/>
            <person name="Gaulin E."/>
            <person name="Govers F."/>
            <person name="Hughes L."/>
            <person name="Humphray S."/>
            <person name="Jiang R.H."/>
            <person name="Judelson H."/>
            <person name="Kamoun S."/>
            <person name="Kyung K."/>
            <person name="Meijer H."/>
            <person name="Minx P."/>
            <person name="Morris P."/>
            <person name="Nelson J."/>
            <person name="Phuntumart V."/>
            <person name="Qutob D."/>
            <person name="Rehmany A."/>
            <person name="Rougon-Cardoso A."/>
            <person name="Ryden P."/>
            <person name="Torto-Alalibo T."/>
            <person name="Studholme D."/>
            <person name="Wang Y."/>
            <person name="Win J."/>
            <person name="Wood J."/>
            <person name="Clifton S.W."/>
            <person name="Rogers J."/>
            <person name="Van den Ackerveken G."/>
            <person name="Jones J.D."/>
            <person name="McDowell J.M."/>
            <person name="Beynon J."/>
            <person name="Tyler B.M."/>
        </authorList>
    </citation>
    <scope>NUCLEOTIDE SEQUENCE [LARGE SCALE GENOMIC DNA]</scope>
    <source>
        <strain evidence="2">Emoy2</strain>
    </source>
</reference>
<keyword evidence="2" id="KW-1185">Reference proteome</keyword>
<dbReference type="EnsemblProtists" id="HpaT810333">
    <property type="protein sequence ID" value="HpaP810333"/>
    <property type="gene ID" value="HpaG810333"/>
</dbReference>
<dbReference type="HOGENOM" id="CLU_2908825_0_0_1"/>
<protein>
    <submittedName>
        <fullName evidence="1">Uncharacterized protein</fullName>
    </submittedName>
</protein>
<dbReference type="Proteomes" id="UP000011713">
    <property type="component" value="Unassembled WGS sequence"/>
</dbReference>
<sequence length="62" mass="7123">MAREMIGFSRSVAGSALRQLFRRNYMATTNQRSARLRVRRLHKCRSSSTYNLYSCATFCAAV</sequence>